<reference evidence="3 4" key="1">
    <citation type="submission" date="2019-09" db="EMBL/GenBank/DDBJ databases">
        <title>The hologenome of the rock-dwelling lichen Lasallia pustulata.</title>
        <authorList>
            <person name="Greshake Tzovaras B."/>
            <person name="Segers F."/>
            <person name="Bicker A."/>
            <person name="Dal Grande F."/>
            <person name="Otte J."/>
            <person name="Hankeln T."/>
            <person name="Schmitt I."/>
            <person name="Ebersberger I."/>
        </authorList>
    </citation>
    <scope>NUCLEOTIDE SEQUENCE [LARGE SCALE GENOMIC DNA]</scope>
    <source>
        <strain evidence="3">A1-1</strain>
    </source>
</reference>
<evidence type="ECO:0000256" key="2">
    <source>
        <dbReference type="SAM" id="MobiDB-lite"/>
    </source>
</evidence>
<dbReference type="OrthoDB" id="10566027at2759"/>
<dbReference type="AlphaFoldDB" id="A0A5M8PFR6"/>
<accession>A0A5M8PFR6</accession>
<proteinExistence type="predicted"/>
<dbReference type="EMBL" id="VXIT01000015">
    <property type="protein sequence ID" value="KAA6407943.1"/>
    <property type="molecule type" value="Genomic_DNA"/>
</dbReference>
<feature type="compositionally biased region" description="Low complexity" evidence="2">
    <location>
        <begin position="141"/>
        <end position="150"/>
    </location>
</feature>
<feature type="coiled-coil region" evidence="1">
    <location>
        <begin position="31"/>
        <end position="65"/>
    </location>
</feature>
<gene>
    <name evidence="3" type="ORF">FRX48_08294</name>
</gene>
<sequence length="182" mass="18493">MPTTALAKAPPADLSKGEYERWKDAQLIGHFEAWKRERRDNRAKIERLEGEMADLRAGLVQLKLSIAVTNPLAASAPPPPPVRPLALGFTSHLSVRGATSAPAAAADSVSAAVVAASNSASHLALPDAEGAAGGASGAGVGASRAGSANGQGIRWADLEGEKERAAGGGGPSKKLPSMCDVR</sequence>
<comment type="caution">
    <text evidence="3">The sequence shown here is derived from an EMBL/GenBank/DDBJ whole genome shotgun (WGS) entry which is preliminary data.</text>
</comment>
<feature type="compositionally biased region" description="Basic and acidic residues" evidence="2">
    <location>
        <begin position="156"/>
        <end position="165"/>
    </location>
</feature>
<dbReference type="Proteomes" id="UP000324767">
    <property type="component" value="Unassembled WGS sequence"/>
</dbReference>
<protein>
    <submittedName>
        <fullName evidence="3">Uncharacterized protein</fullName>
    </submittedName>
</protein>
<keyword evidence="1" id="KW-0175">Coiled coil</keyword>
<evidence type="ECO:0000313" key="3">
    <source>
        <dbReference type="EMBL" id="KAA6407943.1"/>
    </source>
</evidence>
<feature type="compositionally biased region" description="Gly residues" evidence="2">
    <location>
        <begin position="131"/>
        <end position="140"/>
    </location>
</feature>
<feature type="region of interest" description="Disordered" evidence="2">
    <location>
        <begin position="129"/>
        <end position="182"/>
    </location>
</feature>
<evidence type="ECO:0000313" key="4">
    <source>
        <dbReference type="Proteomes" id="UP000324767"/>
    </source>
</evidence>
<organism evidence="3 4">
    <name type="scientific">Lasallia pustulata</name>
    <dbReference type="NCBI Taxonomy" id="136370"/>
    <lineage>
        <taxon>Eukaryota</taxon>
        <taxon>Fungi</taxon>
        <taxon>Dikarya</taxon>
        <taxon>Ascomycota</taxon>
        <taxon>Pezizomycotina</taxon>
        <taxon>Lecanoromycetes</taxon>
        <taxon>OSLEUM clade</taxon>
        <taxon>Umbilicariomycetidae</taxon>
        <taxon>Umbilicariales</taxon>
        <taxon>Umbilicariaceae</taxon>
        <taxon>Lasallia</taxon>
    </lineage>
</organism>
<evidence type="ECO:0000256" key="1">
    <source>
        <dbReference type="SAM" id="Coils"/>
    </source>
</evidence>
<name>A0A5M8PFR6_9LECA</name>